<keyword evidence="3 4" id="KW-0975">Bacterial flagellum</keyword>
<evidence type="ECO:0000256" key="4">
    <source>
        <dbReference type="RuleBase" id="RU362073"/>
    </source>
</evidence>
<gene>
    <name evidence="7" type="ORF">J2Z76_001564</name>
</gene>
<keyword evidence="7" id="KW-0966">Cell projection</keyword>
<evidence type="ECO:0000259" key="6">
    <source>
        <dbReference type="Pfam" id="PF00700"/>
    </source>
</evidence>
<feature type="domain" description="Flagellin C-terminal" evidence="6">
    <location>
        <begin position="193"/>
        <end position="277"/>
    </location>
</feature>
<comment type="caution">
    <text evidence="7">The sequence shown here is derived from an EMBL/GenBank/DDBJ whole genome shotgun (WGS) entry which is preliminary data.</text>
</comment>
<dbReference type="Gene3D" id="6.10.10.10">
    <property type="entry name" value="Flagellar export chaperone, C-terminal domain"/>
    <property type="match status" value="1"/>
</dbReference>
<dbReference type="Pfam" id="PF00669">
    <property type="entry name" value="Flagellin_N"/>
    <property type="match status" value="1"/>
</dbReference>
<evidence type="ECO:0000313" key="8">
    <source>
        <dbReference type="Proteomes" id="UP001519342"/>
    </source>
</evidence>
<dbReference type="PANTHER" id="PTHR42792:SF2">
    <property type="entry name" value="FLAGELLIN"/>
    <property type="match status" value="1"/>
</dbReference>
<dbReference type="RefSeq" id="WP_209511450.1">
    <property type="nucleotide sequence ID" value="NZ_JAGGKS010000004.1"/>
</dbReference>
<dbReference type="InterPro" id="IPR046358">
    <property type="entry name" value="Flagellin_C"/>
</dbReference>
<organism evidence="7 8">
    <name type="scientific">Sedimentibacter acidaminivorans</name>
    <dbReference type="NCBI Taxonomy" id="913099"/>
    <lineage>
        <taxon>Bacteria</taxon>
        <taxon>Bacillati</taxon>
        <taxon>Bacillota</taxon>
        <taxon>Tissierellia</taxon>
        <taxon>Sedimentibacter</taxon>
    </lineage>
</organism>
<comment type="function">
    <text evidence="4">Flagellin is the subunit protein which polymerizes to form the filaments of bacterial flagella.</text>
</comment>
<sequence length="278" mass="29513">MIINHNLGAMNANRMMNINTNNSNKSMEKLSSGMRINRAGDDAAGLAISEKMRGQIRGLDQASANAQDGISMIQTAEGALNETHSILQRMRELAVQASSDTNTSDDRNEIQKENAELIKEIDRIATQTQFNTQNLLDKTGGTSGVFTLQIGANTTQSINVTFAKMDAGASGLGVSGVDLGSGTAASGATAAIATIDAAIKLVSDERATMGANQNRLEHTINNLGTSSENLSAAESRIRDVDMAKEMSTFSKNNILSQAAQAMLAQANQQPQQVLQLLR</sequence>
<dbReference type="Pfam" id="PF00700">
    <property type="entry name" value="Flagellin_C"/>
    <property type="match status" value="1"/>
</dbReference>
<evidence type="ECO:0000313" key="7">
    <source>
        <dbReference type="EMBL" id="MBP1925703.1"/>
    </source>
</evidence>
<proteinExistence type="inferred from homology"/>
<dbReference type="Proteomes" id="UP001519342">
    <property type="component" value="Unassembled WGS sequence"/>
</dbReference>
<evidence type="ECO:0000256" key="3">
    <source>
        <dbReference type="ARBA" id="ARBA00023143"/>
    </source>
</evidence>
<reference evidence="7 8" key="1">
    <citation type="submission" date="2021-03" db="EMBL/GenBank/DDBJ databases">
        <title>Genomic Encyclopedia of Type Strains, Phase IV (KMG-IV): sequencing the most valuable type-strain genomes for metagenomic binning, comparative biology and taxonomic classification.</title>
        <authorList>
            <person name="Goeker M."/>
        </authorList>
    </citation>
    <scope>NUCLEOTIDE SEQUENCE [LARGE SCALE GENOMIC DNA]</scope>
    <source>
        <strain evidence="7 8">DSM 24004</strain>
    </source>
</reference>
<dbReference type="EMBL" id="JAGGKS010000004">
    <property type="protein sequence ID" value="MBP1925703.1"/>
    <property type="molecule type" value="Genomic_DNA"/>
</dbReference>
<dbReference type="PANTHER" id="PTHR42792">
    <property type="entry name" value="FLAGELLIN"/>
    <property type="match status" value="1"/>
</dbReference>
<keyword evidence="7" id="KW-0282">Flagellum</keyword>
<evidence type="ECO:0000259" key="5">
    <source>
        <dbReference type="Pfam" id="PF00669"/>
    </source>
</evidence>
<evidence type="ECO:0000256" key="1">
    <source>
        <dbReference type="ARBA" id="ARBA00005709"/>
    </source>
</evidence>
<dbReference type="SUPFAM" id="SSF64518">
    <property type="entry name" value="Phase 1 flagellin"/>
    <property type="match status" value="1"/>
</dbReference>
<comment type="subcellular location">
    <subcellularLocation>
        <location evidence="4">Secreted</location>
    </subcellularLocation>
    <subcellularLocation>
        <location evidence="4">Bacterial flagellum</location>
    </subcellularLocation>
</comment>
<dbReference type="Gene3D" id="1.20.1330.10">
    <property type="entry name" value="f41 fragment of flagellin, N-terminal domain"/>
    <property type="match status" value="1"/>
</dbReference>
<keyword evidence="4" id="KW-0964">Secreted</keyword>
<dbReference type="InterPro" id="IPR001492">
    <property type="entry name" value="Flagellin"/>
</dbReference>
<keyword evidence="8" id="KW-1185">Reference proteome</keyword>
<feature type="domain" description="Flagellin N-terminal" evidence="5">
    <location>
        <begin position="3"/>
        <end position="139"/>
    </location>
</feature>
<evidence type="ECO:0000256" key="2">
    <source>
        <dbReference type="ARBA" id="ARBA00020110"/>
    </source>
</evidence>
<dbReference type="InterPro" id="IPR042187">
    <property type="entry name" value="Flagellin_C_sub2"/>
</dbReference>
<dbReference type="PRINTS" id="PR00207">
    <property type="entry name" value="FLAGELLIN"/>
</dbReference>
<protein>
    <recommendedName>
        <fullName evidence="2 4">Flagellin</fullName>
    </recommendedName>
</protein>
<keyword evidence="7" id="KW-0969">Cilium</keyword>
<name>A0ABS4GDC7_9FIRM</name>
<dbReference type="InterPro" id="IPR001029">
    <property type="entry name" value="Flagellin_N"/>
</dbReference>
<accession>A0ABS4GDC7</accession>
<comment type="similarity">
    <text evidence="1 4">Belongs to the bacterial flagellin family.</text>
</comment>